<dbReference type="InterPro" id="IPR004843">
    <property type="entry name" value="Calcineurin-like_PHP"/>
</dbReference>
<accession>A0ABW4E8I0</accession>
<comment type="caution">
    <text evidence="2">The sequence shown here is derived from an EMBL/GenBank/DDBJ whole genome shotgun (WGS) entry which is preliminary data.</text>
</comment>
<dbReference type="CDD" id="cd00838">
    <property type="entry name" value="MPP_superfamily"/>
    <property type="match status" value="2"/>
</dbReference>
<evidence type="ECO:0000313" key="3">
    <source>
        <dbReference type="Proteomes" id="UP001597252"/>
    </source>
</evidence>
<dbReference type="RefSeq" id="WP_125754322.1">
    <property type="nucleotide sequence ID" value="NZ_JBHTON010000030.1"/>
</dbReference>
<evidence type="ECO:0000259" key="1">
    <source>
        <dbReference type="Pfam" id="PF00149"/>
    </source>
</evidence>
<dbReference type="Gene3D" id="3.60.21.10">
    <property type="match status" value="1"/>
</dbReference>
<keyword evidence="3" id="KW-1185">Reference proteome</keyword>
<evidence type="ECO:0000313" key="2">
    <source>
        <dbReference type="EMBL" id="MFD1485508.1"/>
    </source>
</evidence>
<dbReference type="Pfam" id="PF00149">
    <property type="entry name" value="Metallophos"/>
    <property type="match status" value="1"/>
</dbReference>
<name>A0ABW4E8I0_9LACO</name>
<organism evidence="2 3">
    <name type="scientific">Lacticaseibacillus baoqingensis</name>
    <dbReference type="NCBI Taxonomy" id="2486013"/>
    <lineage>
        <taxon>Bacteria</taxon>
        <taxon>Bacillati</taxon>
        <taxon>Bacillota</taxon>
        <taxon>Bacilli</taxon>
        <taxon>Lactobacillales</taxon>
        <taxon>Lactobacillaceae</taxon>
        <taxon>Lacticaseibacillus</taxon>
    </lineage>
</organism>
<dbReference type="EMBL" id="JBHTON010000030">
    <property type="protein sequence ID" value="MFD1485508.1"/>
    <property type="molecule type" value="Genomic_DNA"/>
</dbReference>
<protein>
    <submittedName>
        <fullName evidence="2">Metallophosphoesterase</fullName>
    </submittedName>
</protein>
<sequence>MRIAVSVDDHLDVNKLDWQALVPRQAAYLRAHEAAAYLNAGDTFNDFNKSVTYFHALQNAVGSELPVRFLAGNHDLVKGITYAQAQSAADPLYLHERTLRLPGSDTVIIGNNGWYDYSLAPTDLAKTPAEFAQWKRAYWLDGAIDQPLSDAKRMARVLKTTEAALQQAGSQKVIYITHFVPRRDFMVYAPNRHYWQMATALMGSSALGKLLEQYRVADVVFGHLHIRQPDQTFGHTTYHHQPVGYGLRRLNEWVGNDFFTEWVQTLVWLEV</sequence>
<dbReference type="Proteomes" id="UP001597252">
    <property type="component" value="Unassembled WGS sequence"/>
</dbReference>
<feature type="domain" description="Calcineurin-like phosphoesterase" evidence="1">
    <location>
        <begin position="29"/>
        <end position="226"/>
    </location>
</feature>
<proteinExistence type="predicted"/>
<dbReference type="SUPFAM" id="SSF56300">
    <property type="entry name" value="Metallo-dependent phosphatases"/>
    <property type="match status" value="1"/>
</dbReference>
<dbReference type="NCBIfam" id="TIGR03729">
    <property type="entry name" value="acc_ester"/>
    <property type="match status" value="1"/>
</dbReference>
<dbReference type="InterPro" id="IPR022302">
    <property type="entry name" value="Phosphoesterase_putative"/>
</dbReference>
<gene>
    <name evidence="2" type="ORF">ACFQ5J_09735</name>
</gene>
<reference evidence="3" key="1">
    <citation type="journal article" date="2019" name="Int. J. Syst. Evol. Microbiol.">
        <title>The Global Catalogue of Microorganisms (GCM) 10K type strain sequencing project: providing services to taxonomists for standard genome sequencing and annotation.</title>
        <authorList>
            <consortium name="The Broad Institute Genomics Platform"/>
            <consortium name="The Broad Institute Genome Sequencing Center for Infectious Disease"/>
            <person name="Wu L."/>
            <person name="Ma J."/>
        </authorList>
    </citation>
    <scope>NUCLEOTIDE SEQUENCE [LARGE SCALE GENOMIC DNA]</scope>
    <source>
        <strain evidence="3">CCM 8903</strain>
    </source>
</reference>
<dbReference type="InterPro" id="IPR029052">
    <property type="entry name" value="Metallo-depent_PP-like"/>
</dbReference>